<gene>
    <name evidence="1" type="ORF">DRW41_18125</name>
</gene>
<accession>A0A3D8GMS5</accession>
<protein>
    <recommendedName>
        <fullName evidence="3">Sodium:proton antiporter</fullName>
    </recommendedName>
</protein>
<sequence>MNKTISSAVLFGTAGYLIFKNRYRLMNIVLGTGWVRKVAVRTIMGMPGVKRRMMNSVFGEPNRL</sequence>
<proteinExistence type="predicted"/>
<dbReference type="EMBL" id="QNQT01000010">
    <property type="protein sequence ID" value="RDU35376.1"/>
    <property type="molecule type" value="Genomic_DNA"/>
</dbReference>
<dbReference type="RefSeq" id="WP_115453442.1">
    <property type="nucleotide sequence ID" value="NZ_QNQT01000010.1"/>
</dbReference>
<evidence type="ECO:0000313" key="2">
    <source>
        <dbReference type="Proteomes" id="UP000257144"/>
    </source>
</evidence>
<organism evidence="1 2">
    <name type="scientific">Neobacillus piezotolerans</name>
    <dbReference type="NCBI Taxonomy" id="2259171"/>
    <lineage>
        <taxon>Bacteria</taxon>
        <taxon>Bacillati</taxon>
        <taxon>Bacillota</taxon>
        <taxon>Bacilli</taxon>
        <taxon>Bacillales</taxon>
        <taxon>Bacillaceae</taxon>
        <taxon>Neobacillus</taxon>
    </lineage>
</organism>
<dbReference type="AlphaFoldDB" id="A0A3D8GMS5"/>
<dbReference type="Proteomes" id="UP000257144">
    <property type="component" value="Unassembled WGS sequence"/>
</dbReference>
<keyword evidence="2" id="KW-1185">Reference proteome</keyword>
<name>A0A3D8GMS5_9BACI</name>
<evidence type="ECO:0008006" key="3">
    <source>
        <dbReference type="Google" id="ProtNLM"/>
    </source>
</evidence>
<reference evidence="1 2" key="1">
    <citation type="submission" date="2018-07" db="EMBL/GenBank/DDBJ databases">
        <title>Bacillus sp. YLB-04 draft genome sequence.</title>
        <authorList>
            <person name="Yu L."/>
            <person name="Tang X."/>
        </authorList>
    </citation>
    <scope>NUCLEOTIDE SEQUENCE [LARGE SCALE GENOMIC DNA]</scope>
    <source>
        <strain evidence="1 2">YLB-04</strain>
    </source>
</reference>
<dbReference type="OrthoDB" id="2696719at2"/>
<comment type="caution">
    <text evidence="1">The sequence shown here is derived from an EMBL/GenBank/DDBJ whole genome shotgun (WGS) entry which is preliminary data.</text>
</comment>
<evidence type="ECO:0000313" key="1">
    <source>
        <dbReference type="EMBL" id="RDU35376.1"/>
    </source>
</evidence>